<evidence type="ECO:0000313" key="2">
    <source>
        <dbReference type="EMBL" id="ARU06981.1"/>
    </source>
</evidence>
<dbReference type="PANTHER" id="PTHR45458:SF1">
    <property type="entry name" value="SHORT CHAIN DEHYDROGENASE"/>
    <property type="match status" value="1"/>
</dbReference>
<dbReference type="PANTHER" id="PTHR45458">
    <property type="entry name" value="SHORT-CHAIN DEHYDROGENASE/REDUCTASE SDR"/>
    <property type="match status" value="1"/>
</dbReference>
<organism evidence="2 3">
    <name type="scientific">Comamonas serinivorans</name>
    <dbReference type="NCBI Taxonomy" id="1082851"/>
    <lineage>
        <taxon>Bacteria</taxon>
        <taxon>Pseudomonadati</taxon>
        <taxon>Pseudomonadota</taxon>
        <taxon>Betaproteobacteria</taxon>
        <taxon>Burkholderiales</taxon>
        <taxon>Comamonadaceae</taxon>
        <taxon>Comamonas</taxon>
    </lineage>
</organism>
<dbReference type="GO" id="GO:0016616">
    <property type="term" value="F:oxidoreductase activity, acting on the CH-OH group of donors, NAD or NADP as acceptor"/>
    <property type="evidence" value="ECO:0007669"/>
    <property type="project" value="TreeGrafter"/>
</dbReference>
<protein>
    <submittedName>
        <fullName evidence="2">Short chain dehydrogenase</fullName>
    </submittedName>
</protein>
<dbReference type="Proteomes" id="UP000196138">
    <property type="component" value="Chromosome"/>
</dbReference>
<dbReference type="InterPro" id="IPR036291">
    <property type="entry name" value="NAD(P)-bd_dom_sf"/>
</dbReference>
<dbReference type="AlphaFoldDB" id="A0A1Y0EU53"/>
<evidence type="ECO:0000256" key="1">
    <source>
        <dbReference type="SAM" id="MobiDB-lite"/>
    </source>
</evidence>
<dbReference type="EMBL" id="CP021455">
    <property type="protein sequence ID" value="ARU06981.1"/>
    <property type="molecule type" value="Genomic_DNA"/>
</dbReference>
<proteinExistence type="predicted"/>
<feature type="region of interest" description="Disordered" evidence="1">
    <location>
        <begin position="115"/>
        <end position="135"/>
    </location>
</feature>
<dbReference type="Pfam" id="PF13561">
    <property type="entry name" value="adh_short_C2"/>
    <property type="match status" value="1"/>
</dbReference>
<dbReference type="KEGG" id="cser:CCO03_18715"/>
<dbReference type="Gene3D" id="3.40.50.720">
    <property type="entry name" value="NAD(P)-binding Rossmann-like Domain"/>
    <property type="match status" value="1"/>
</dbReference>
<dbReference type="SUPFAM" id="SSF51735">
    <property type="entry name" value="NAD(P)-binding Rossmann-fold domains"/>
    <property type="match status" value="1"/>
</dbReference>
<evidence type="ECO:0000313" key="3">
    <source>
        <dbReference type="Proteomes" id="UP000196138"/>
    </source>
</evidence>
<reference evidence="2 3" key="1">
    <citation type="submission" date="2017-05" db="EMBL/GenBank/DDBJ databases">
        <authorList>
            <person name="Song R."/>
            <person name="Chenine A.L."/>
            <person name="Ruprecht R.M."/>
        </authorList>
    </citation>
    <scope>NUCLEOTIDE SEQUENCE [LARGE SCALE GENOMIC DNA]</scope>
    <source>
        <strain evidence="2 3">DSM 26136</strain>
    </source>
</reference>
<gene>
    <name evidence="2" type="ORF">CCO03_18715</name>
</gene>
<dbReference type="NCBIfam" id="NF005403">
    <property type="entry name" value="PRK06953.1"/>
    <property type="match status" value="1"/>
</dbReference>
<keyword evidence="3" id="KW-1185">Reference proteome</keyword>
<dbReference type="InterPro" id="IPR052184">
    <property type="entry name" value="SDR_enzymes"/>
</dbReference>
<accession>A0A1Y0EU53</accession>
<dbReference type="OrthoDB" id="5786478at2"/>
<name>A0A1Y0EU53_9BURK</name>
<sequence>MLVIGASRGLGLEFVRQYREAGDEVLATARDAAGVARLQALGAQAHVLDVSRPGAVETLVPVLAAQPVDVAVYVAGVFPAANAHVAPDQAEFDRAMHTNVWGAMQALVALGPQVRPHDSSASASGHARPGHAEPGHFRPGRFVFISSEMAHIGSVDGSDAWVYRASKAALNMAVAAAQRDWPALCLVALSPGWVQTDMGGSAAPLTPAFSVRSMRDTIARLGDAQRGAFLNHDGQAFDGW</sequence>
<dbReference type="InterPro" id="IPR002347">
    <property type="entry name" value="SDR_fam"/>
</dbReference>